<accession>J9Z9J3</accession>
<dbReference type="AlphaFoldDB" id="J9Z9J3"/>
<sequence length="261" mass="27929">MPFLPSGKQKVAWFVAFCLGTIAFGTSVARADGDICDPLYSLESGGHTVWDFFSHPCPPEPDETEPALPGIGVTLLGIRPFPVLSNPIGFSSSPGRLLLQDQVENGFGGALEINGWLSANLGLRLEIGMMDFPGQPGQSSFDLLPVTLGVEVRLLGDTRTFVYMAADGGVAVNGQNAQNVFVGTSGSPYIQAGIGLNLWMLQLEADYAAILQPLGAFRNANPFFSSRSPWASTSRISVLNLKISPSPSPPRTDRIRGMRLF</sequence>
<evidence type="ECO:0000313" key="2">
    <source>
        <dbReference type="Proteomes" id="UP000006177"/>
    </source>
</evidence>
<gene>
    <name evidence="1" type="ordered locus">LFML04_0371</name>
</gene>
<organism evidence="1 2">
    <name type="scientific">Leptospirillum ferriphilum (strain ML-04)</name>
    <dbReference type="NCBI Taxonomy" id="1048260"/>
    <lineage>
        <taxon>Bacteria</taxon>
        <taxon>Pseudomonadati</taxon>
        <taxon>Nitrospirota</taxon>
        <taxon>Nitrospiria</taxon>
        <taxon>Nitrospirales</taxon>
        <taxon>Nitrospiraceae</taxon>
        <taxon>Leptospirillum</taxon>
    </lineage>
</organism>
<reference evidence="1 2" key="1">
    <citation type="journal article" date="2011" name="J. Microbiol.">
        <title>Complete genome of Leptospirillum ferriphilum ML-04 provides insight into its physiology and environmental adaptation.</title>
        <authorList>
            <person name="Mi S."/>
            <person name="Song J."/>
            <person name="Lin J."/>
            <person name="Che Y."/>
            <person name="Zheng H."/>
            <person name="Lin J."/>
        </authorList>
    </citation>
    <scope>NUCLEOTIDE SEQUENCE [LARGE SCALE GENOMIC DNA]</scope>
    <source>
        <strain evidence="1 2">ML-04</strain>
    </source>
</reference>
<dbReference type="RefSeq" id="WP_014960133.1">
    <property type="nucleotide sequence ID" value="NC_018649.1"/>
</dbReference>
<dbReference type="PATRIC" id="fig|1048260.3.peg.396"/>
<proteinExistence type="predicted"/>
<dbReference type="STRING" id="1048260.LFML04_0371"/>
<name>J9Z9J3_LEPFM</name>
<dbReference type="EMBL" id="CP002919">
    <property type="protein sequence ID" value="AFS52613.1"/>
    <property type="molecule type" value="Genomic_DNA"/>
</dbReference>
<dbReference type="Proteomes" id="UP000006177">
    <property type="component" value="Chromosome"/>
</dbReference>
<protein>
    <submittedName>
        <fullName evidence="1">Uncharacterized protein</fullName>
    </submittedName>
</protein>
<evidence type="ECO:0000313" key="1">
    <source>
        <dbReference type="EMBL" id="AFS52613.1"/>
    </source>
</evidence>
<dbReference type="KEGG" id="lfi:LFML04_0371"/>
<dbReference type="HOGENOM" id="CLU_1183871_0_0_0"/>